<dbReference type="PANTHER" id="PTHR11699">
    <property type="entry name" value="ALDEHYDE DEHYDROGENASE-RELATED"/>
    <property type="match status" value="1"/>
</dbReference>
<dbReference type="InterPro" id="IPR016161">
    <property type="entry name" value="Ald_DH/histidinol_DH"/>
</dbReference>
<dbReference type="Pfam" id="PF00171">
    <property type="entry name" value="Aldedh"/>
    <property type="match status" value="1"/>
</dbReference>
<gene>
    <name evidence="7" type="ORF">BJ984_001630</name>
</gene>
<evidence type="ECO:0000313" key="7">
    <source>
        <dbReference type="EMBL" id="NYD70472.1"/>
    </source>
</evidence>
<dbReference type="AlphaFoldDB" id="A0A852SNS7"/>
<reference evidence="7 8" key="1">
    <citation type="submission" date="2020-07" db="EMBL/GenBank/DDBJ databases">
        <title>Sequencing the genomes of 1000 actinobacteria strains.</title>
        <authorList>
            <person name="Klenk H.-P."/>
        </authorList>
    </citation>
    <scope>NUCLEOTIDE SEQUENCE [LARGE SCALE GENOMIC DNA]</scope>
    <source>
        <strain evidence="7 8">DSM 26474</strain>
    </source>
</reference>
<evidence type="ECO:0000256" key="4">
    <source>
        <dbReference type="RuleBase" id="RU003345"/>
    </source>
</evidence>
<dbReference type="Gene3D" id="3.40.605.10">
    <property type="entry name" value="Aldehyde Dehydrogenase, Chain A, domain 1"/>
    <property type="match status" value="1"/>
</dbReference>
<dbReference type="Gene3D" id="3.40.309.10">
    <property type="entry name" value="Aldehyde Dehydrogenase, Chain A, domain 2"/>
    <property type="match status" value="1"/>
</dbReference>
<dbReference type="InterPro" id="IPR015590">
    <property type="entry name" value="Aldehyde_DH_dom"/>
</dbReference>
<dbReference type="EMBL" id="JACCBM010000001">
    <property type="protein sequence ID" value="NYD70472.1"/>
    <property type="molecule type" value="Genomic_DNA"/>
</dbReference>
<dbReference type="GO" id="GO:0008802">
    <property type="term" value="F:betaine-aldehyde dehydrogenase (NAD+) activity"/>
    <property type="evidence" value="ECO:0007669"/>
    <property type="project" value="UniProtKB-EC"/>
</dbReference>
<accession>A0A852SNS7</accession>
<protein>
    <submittedName>
        <fullName evidence="7">Betaine-aldehyde dehydrogenase</fullName>
        <ecNumber evidence="7">1.2.1.8</ecNumber>
    </submittedName>
</protein>
<keyword evidence="8" id="KW-1185">Reference proteome</keyword>
<evidence type="ECO:0000256" key="2">
    <source>
        <dbReference type="ARBA" id="ARBA00023002"/>
    </source>
</evidence>
<organism evidence="7 8">
    <name type="scientific">Herbiconiux flava</name>
    <dbReference type="NCBI Taxonomy" id="881268"/>
    <lineage>
        <taxon>Bacteria</taxon>
        <taxon>Bacillati</taxon>
        <taxon>Actinomycetota</taxon>
        <taxon>Actinomycetes</taxon>
        <taxon>Micrococcales</taxon>
        <taxon>Microbacteriaceae</taxon>
        <taxon>Herbiconiux</taxon>
    </lineage>
</organism>
<evidence type="ECO:0000259" key="6">
    <source>
        <dbReference type="Pfam" id="PF00171"/>
    </source>
</evidence>
<evidence type="ECO:0000313" key="8">
    <source>
        <dbReference type="Proteomes" id="UP000549913"/>
    </source>
</evidence>
<dbReference type="PROSITE" id="PS00687">
    <property type="entry name" value="ALDEHYDE_DEHYDR_GLU"/>
    <property type="match status" value="1"/>
</dbReference>
<comment type="similarity">
    <text evidence="1 4">Belongs to the aldehyde dehydrogenase family.</text>
</comment>
<dbReference type="NCBIfam" id="NF010000">
    <property type="entry name" value="PRK13473.1"/>
    <property type="match status" value="1"/>
</dbReference>
<proteinExistence type="inferred from homology"/>
<dbReference type="FunFam" id="3.40.605.10:FF:000007">
    <property type="entry name" value="NAD/NADP-dependent betaine aldehyde dehydrogenase"/>
    <property type="match status" value="1"/>
</dbReference>
<comment type="caution">
    <text evidence="7">The sequence shown here is derived from an EMBL/GenBank/DDBJ whole genome shotgun (WGS) entry which is preliminary data.</text>
</comment>
<dbReference type="SUPFAM" id="SSF53720">
    <property type="entry name" value="ALDH-like"/>
    <property type="match status" value="1"/>
</dbReference>
<feature type="active site" evidence="3">
    <location>
        <position position="249"/>
    </location>
</feature>
<dbReference type="InterPro" id="IPR029510">
    <property type="entry name" value="Ald_DH_CS_GLU"/>
</dbReference>
<dbReference type="RefSeq" id="WP_179547587.1">
    <property type="nucleotide sequence ID" value="NZ_BSEW01000001.1"/>
</dbReference>
<dbReference type="InterPro" id="IPR016162">
    <property type="entry name" value="Ald_DH_N"/>
</dbReference>
<dbReference type="Proteomes" id="UP000549913">
    <property type="component" value="Unassembled WGS sequence"/>
</dbReference>
<dbReference type="EC" id="1.2.1.8" evidence="7"/>
<dbReference type="InterPro" id="IPR016163">
    <property type="entry name" value="Ald_DH_C"/>
</dbReference>
<evidence type="ECO:0000256" key="1">
    <source>
        <dbReference type="ARBA" id="ARBA00009986"/>
    </source>
</evidence>
<keyword evidence="2 4" id="KW-0560">Oxidoreductase</keyword>
<dbReference type="FunFam" id="3.40.309.10:FF:000009">
    <property type="entry name" value="Aldehyde dehydrogenase A"/>
    <property type="match status" value="1"/>
</dbReference>
<name>A0A852SNS7_9MICO</name>
<evidence type="ECO:0000256" key="3">
    <source>
        <dbReference type="PROSITE-ProRule" id="PRU10007"/>
    </source>
</evidence>
<feature type="domain" description="Aldehyde dehydrogenase" evidence="6">
    <location>
        <begin position="18"/>
        <end position="471"/>
    </location>
</feature>
<sequence>MTTGTTGTFIGNEYRPGTGGTAPLIDPATGEQASEIALSGPADVDEAVAAARAAAPAWAAQTPGTRARVLLKLADAIEEHADELARIETRESGKPYLTGLDGEIPFAADNLRFFAGAARSLDGTGAGVFSEGFTSVLTRRPVGVVAGITPWNFPLIMALWKAGPALAAGNTSILKPAPPTPGTTLRLAELAAECGLPAGVLNVVTGHTEVGSALAGHPGVDMVSVTGSTRTGQAVMRGAVEGVKRVHLELGGKAPALVFADADIAAMAHALALGSTYNTGQDCTAATRVYIQRERFDDGVAALRAELAGIRVGDPMSDQTDVGPLISAEHRDRVHGFVSRAVTEGAEVLVGGSPLERAGSYYPPTLIVGAAQSSEIVQGEVFGPVLVALPFDDEADAVRLANDSAYGLASSVWTNDVARAIRVSQLLDVGVTWVNDHLPIASEAPHGGVKGSGFGKDMSIEPLLDYSVTRHLMIRHAAPPATTGYRPA</sequence>
<feature type="region of interest" description="Disordered" evidence="5">
    <location>
        <begin position="1"/>
        <end position="23"/>
    </location>
</feature>
<evidence type="ECO:0000256" key="5">
    <source>
        <dbReference type="SAM" id="MobiDB-lite"/>
    </source>
</evidence>